<name>A0A1F6DBL7_9BACT</name>
<dbReference type="Pfam" id="PF00293">
    <property type="entry name" value="NUDIX"/>
    <property type="match status" value="1"/>
</dbReference>
<dbReference type="AlphaFoldDB" id="A0A1F6DBL7"/>
<dbReference type="PROSITE" id="PS51462">
    <property type="entry name" value="NUDIX"/>
    <property type="match status" value="1"/>
</dbReference>
<organism evidence="3 4">
    <name type="scientific">Candidatus Kaiserbacteria bacterium RIFCSPHIGHO2_01_FULL_56_24</name>
    <dbReference type="NCBI Taxonomy" id="1798487"/>
    <lineage>
        <taxon>Bacteria</taxon>
        <taxon>Candidatus Kaiseribacteriota</taxon>
    </lineage>
</organism>
<protein>
    <recommendedName>
        <fullName evidence="2">Nudix hydrolase domain-containing protein</fullName>
    </recommendedName>
</protein>
<gene>
    <name evidence="3" type="ORF">A2765_00335</name>
</gene>
<dbReference type="Gene3D" id="3.90.79.10">
    <property type="entry name" value="Nucleoside Triphosphate Pyrophosphohydrolase"/>
    <property type="match status" value="1"/>
</dbReference>
<feature type="domain" description="Nudix hydrolase" evidence="2">
    <location>
        <begin position="9"/>
        <end position="138"/>
    </location>
</feature>
<dbReference type="InterPro" id="IPR020084">
    <property type="entry name" value="NUDIX_hydrolase_CS"/>
</dbReference>
<accession>A0A1F6DBL7</accession>
<sequence>MNMEPLLKTKRQVAGFVPYRKNESDRYEFYLQMRDEQAPVHPNMFSVFGGGIEEGEALLKALYREAKEELDYQPEHIEYLSDFETGYASFSVFIERVGADFESKITVHEGKYGAFLTFDDIVKSQAISPIAFLIAEAMHWYLKE</sequence>
<comment type="caution">
    <text evidence="3">The sequence shown here is derived from an EMBL/GenBank/DDBJ whole genome shotgun (WGS) entry which is preliminary data.</text>
</comment>
<dbReference type="Proteomes" id="UP000176377">
    <property type="component" value="Unassembled WGS sequence"/>
</dbReference>
<evidence type="ECO:0000256" key="1">
    <source>
        <dbReference type="ARBA" id="ARBA00022801"/>
    </source>
</evidence>
<reference evidence="3 4" key="1">
    <citation type="journal article" date="2016" name="Nat. Commun.">
        <title>Thousands of microbial genomes shed light on interconnected biogeochemical processes in an aquifer system.</title>
        <authorList>
            <person name="Anantharaman K."/>
            <person name="Brown C.T."/>
            <person name="Hug L.A."/>
            <person name="Sharon I."/>
            <person name="Castelle C.J."/>
            <person name="Probst A.J."/>
            <person name="Thomas B.C."/>
            <person name="Singh A."/>
            <person name="Wilkins M.J."/>
            <person name="Karaoz U."/>
            <person name="Brodie E.L."/>
            <person name="Williams K.H."/>
            <person name="Hubbard S.S."/>
            <person name="Banfield J.F."/>
        </authorList>
    </citation>
    <scope>NUCLEOTIDE SEQUENCE [LARGE SCALE GENOMIC DNA]</scope>
</reference>
<dbReference type="SUPFAM" id="SSF55811">
    <property type="entry name" value="Nudix"/>
    <property type="match status" value="1"/>
</dbReference>
<dbReference type="PROSITE" id="PS00893">
    <property type="entry name" value="NUDIX_BOX"/>
    <property type="match status" value="1"/>
</dbReference>
<dbReference type="InterPro" id="IPR015797">
    <property type="entry name" value="NUDIX_hydrolase-like_dom_sf"/>
</dbReference>
<keyword evidence="1" id="KW-0378">Hydrolase</keyword>
<evidence type="ECO:0000313" key="3">
    <source>
        <dbReference type="EMBL" id="OGG58814.1"/>
    </source>
</evidence>
<dbReference type="GO" id="GO:0016787">
    <property type="term" value="F:hydrolase activity"/>
    <property type="evidence" value="ECO:0007669"/>
    <property type="project" value="UniProtKB-KW"/>
</dbReference>
<evidence type="ECO:0000259" key="2">
    <source>
        <dbReference type="PROSITE" id="PS51462"/>
    </source>
</evidence>
<evidence type="ECO:0000313" key="4">
    <source>
        <dbReference type="Proteomes" id="UP000176377"/>
    </source>
</evidence>
<dbReference type="EMBL" id="MFLA01000026">
    <property type="protein sequence ID" value="OGG58814.1"/>
    <property type="molecule type" value="Genomic_DNA"/>
</dbReference>
<dbReference type="InterPro" id="IPR000086">
    <property type="entry name" value="NUDIX_hydrolase_dom"/>
</dbReference>
<proteinExistence type="predicted"/>